<gene>
    <name evidence="1" type="ORF">N825_01620</name>
</gene>
<keyword evidence="2" id="KW-1185">Reference proteome</keyword>
<dbReference type="OrthoDB" id="7363469at2"/>
<accession>W9HA50</accession>
<dbReference type="EMBL" id="AVFL01000001">
    <property type="protein sequence ID" value="EWY42849.1"/>
    <property type="molecule type" value="Genomic_DNA"/>
</dbReference>
<dbReference type="RefSeq" id="WP_037446039.1">
    <property type="nucleotide sequence ID" value="NZ_AVFL01000001.1"/>
</dbReference>
<evidence type="ECO:0000313" key="2">
    <source>
        <dbReference type="Proteomes" id="UP000019486"/>
    </source>
</evidence>
<protein>
    <submittedName>
        <fullName evidence="1">Uncharacterized protein</fullName>
    </submittedName>
</protein>
<reference evidence="1 2" key="1">
    <citation type="submission" date="2013-08" db="EMBL/GenBank/DDBJ databases">
        <title>The genome sequence of Skermanella stibiiresistens.</title>
        <authorList>
            <person name="Zhu W."/>
            <person name="Wang G."/>
        </authorList>
    </citation>
    <scope>NUCLEOTIDE SEQUENCE [LARGE SCALE GENOMIC DNA]</scope>
    <source>
        <strain evidence="1 2">SB22</strain>
    </source>
</reference>
<dbReference type="AlphaFoldDB" id="W9HA50"/>
<sequence length="148" mass="15738">MKLNPMIVVGAILLKADGAVAEVVPMRLRVLNGICRQLMAPGLYRNQEADGRRLLQRLLARDGKAFVLEVVTGVLLTARLCDQEIKPTTGAVIAVVGPGGADEAARVRIFAAPFDHDLENEDELAALVASIPPIVDPAVARTPKIPDG</sequence>
<proteinExistence type="predicted"/>
<evidence type="ECO:0000313" key="1">
    <source>
        <dbReference type="EMBL" id="EWY42849.1"/>
    </source>
</evidence>
<comment type="caution">
    <text evidence="1">The sequence shown here is derived from an EMBL/GenBank/DDBJ whole genome shotgun (WGS) entry which is preliminary data.</text>
</comment>
<dbReference type="Proteomes" id="UP000019486">
    <property type="component" value="Unassembled WGS sequence"/>
</dbReference>
<name>W9HA50_9PROT</name>
<organism evidence="1 2">
    <name type="scientific">Skermanella stibiiresistens SB22</name>
    <dbReference type="NCBI Taxonomy" id="1385369"/>
    <lineage>
        <taxon>Bacteria</taxon>
        <taxon>Pseudomonadati</taxon>
        <taxon>Pseudomonadota</taxon>
        <taxon>Alphaproteobacteria</taxon>
        <taxon>Rhodospirillales</taxon>
        <taxon>Azospirillaceae</taxon>
        <taxon>Skermanella</taxon>
    </lineage>
</organism>